<name>A0ABT3MZ90_9GAMM</name>
<gene>
    <name evidence="2" type="ORF">NX722_19165</name>
</gene>
<proteinExistence type="predicted"/>
<sequence length="255" mass="28606">MSQPEKLYHKMAHRAGVAFSATNPLIDHWLGSWNHSNPLLDIGCGNCHNSLVAINNGARVYATEIDEGSLQLLQQEHHDKAERLSFHLAKLPDSMPLPDNYFSGILCSEVFHFLNHEETLAAIQQLRRLLIPDGKVVLTCGCEDSQMFKKVNLKGIKVAQRKKHPDRLDPVDGILSLIDEALSHYEPDPEARELRDLAYSIMPRSYFNFFNPDQLAHAFSDAGFSIDLITTGPALHYPALEHGDHDQVRLVAGKL</sequence>
<keyword evidence="3" id="KW-1185">Reference proteome</keyword>
<accession>A0ABT3MZ90</accession>
<dbReference type="GO" id="GO:0032259">
    <property type="term" value="P:methylation"/>
    <property type="evidence" value="ECO:0007669"/>
    <property type="project" value="UniProtKB-KW"/>
</dbReference>
<reference evidence="2 3" key="1">
    <citation type="submission" date="2022-10" db="EMBL/GenBank/DDBJ databases">
        <title>High-quality genome sequences of two octocoral-associated bacteria, Endozoicomonas euniceicola EF212 and Endozoicomonas gorgoniicola PS125.</title>
        <authorList>
            <person name="Chiou Y.-J."/>
            <person name="Chen Y.-H."/>
        </authorList>
    </citation>
    <scope>NUCLEOTIDE SEQUENCE [LARGE SCALE GENOMIC DNA]</scope>
    <source>
        <strain evidence="2 3">PS125</strain>
    </source>
</reference>
<evidence type="ECO:0000259" key="1">
    <source>
        <dbReference type="Pfam" id="PF08241"/>
    </source>
</evidence>
<dbReference type="GO" id="GO:0008168">
    <property type="term" value="F:methyltransferase activity"/>
    <property type="evidence" value="ECO:0007669"/>
    <property type="project" value="UniProtKB-KW"/>
</dbReference>
<dbReference type="CDD" id="cd02440">
    <property type="entry name" value="AdoMet_MTases"/>
    <property type="match status" value="1"/>
</dbReference>
<organism evidence="2 3">
    <name type="scientific">Endozoicomonas gorgoniicola</name>
    <dbReference type="NCBI Taxonomy" id="1234144"/>
    <lineage>
        <taxon>Bacteria</taxon>
        <taxon>Pseudomonadati</taxon>
        <taxon>Pseudomonadota</taxon>
        <taxon>Gammaproteobacteria</taxon>
        <taxon>Oceanospirillales</taxon>
        <taxon>Endozoicomonadaceae</taxon>
        <taxon>Endozoicomonas</taxon>
    </lineage>
</organism>
<dbReference type="Proteomes" id="UP001209854">
    <property type="component" value="Unassembled WGS sequence"/>
</dbReference>
<dbReference type="PANTHER" id="PTHR43861">
    <property type="entry name" value="TRANS-ACONITATE 2-METHYLTRANSFERASE-RELATED"/>
    <property type="match status" value="1"/>
</dbReference>
<dbReference type="EMBL" id="JAPFCC010000001">
    <property type="protein sequence ID" value="MCW7554696.1"/>
    <property type="molecule type" value="Genomic_DNA"/>
</dbReference>
<comment type="caution">
    <text evidence="2">The sequence shown here is derived from an EMBL/GenBank/DDBJ whole genome shotgun (WGS) entry which is preliminary data.</text>
</comment>
<dbReference type="SUPFAM" id="SSF53335">
    <property type="entry name" value="S-adenosyl-L-methionine-dependent methyltransferases"/>
    <property type="match status" value="1"/>
</dbReference>
<keyword evidence="2" id="KW-0489">Methyltransferase</keyword>
<keyword evidence="2" id="KW-0808">Transferase</keyword>
<feature type="domain" description="Methyltransferase type 11" evidence="1">
    <location>
        <begin position="40"/>
        <end position="138"/>
    </location>
</feature>
<evidence type="ECO:0000313" key="3">
    <source>
        <dbReference type="Proteomes" id="UP001209854"/>
    </source>
</evidence>
<dbReference type="InterPro" id="IPR013216">
    <property type="entry name" value="Methyltransf_11"/>
</dbReference>
<dbReference type="InterPro" id="IPR029063">
    <property type="entry name" value="SAM-dependent_MTases_sf"/>
</dbReference>
<dbReference type="Gene3D" id="3.40.50.150">
    <property type="entry name" value="Vaccinia Virus protein VP39"/>
    <property type="match status" value="1"/>
</dbReference>
<dbReference type="RefSeq" id="WP_262564458.1">
    <property type="nucleotide sequence ID" value="NZ_JAPFCC010000001.1"/>
</dbReference>
<protein>
    <submittedName>
        <fullName evidence="2">Class I SAM-dependent methyltransferase</fullName>
    </submittedName>
</protein>
<evidence type="ECO:0000313" key="2">
    <source>
        <dbReference type="EMBL" id="MCW7554696.1"/>
    </source>
</evidence>
<dbReference type="Pfam" id="PF08241">
    <property type="entry name" value="Methyltransf_11"/>
    <property type="match status" value="1"/>
</dbReference>